<feature type="domain" description="NB-ARC" evidence="4">
    <location>
        <begin position="70"/>
        <end position="250"/>
    </location>
</feature>
<keyword evidence="9" id="KW-1185">Reference proteome</keyword>
<feature type="domain" description="Disease resistance protein Roq1-like winged-helix" evidence="6">
    <location>
        <begin position="320"/>
        <end position="388"/>
    </location>
</feature>
<dbReference type="GO" id="GO:0006952">
    <property type="term" value="P:defense response"/>
    <property type="evidence" value="ECO:0007669"/>
    <property type="project" value="UniProtKB-KW"/>
</dbReference>
<dbReference type="InterPro" id="IPR044974">
    <property type="entry name" value="Disease_R_plants"/>
</dbReference>
<evidence type="ECO:0000313" key="8">
    <source>
        <dbReference type="EMBL" id="KAF7848938.1"/>
    </source>
</evidence>
<dbReference type="Pfam" id="PF23598">
    <property type="entry name" value="LRR_14"/>
    <property type="match status" value="1"/>
</dbReference>
<comment type="caution">
    <text evidence="8">The sequence shown here is derived from an EMBL/GenBank/DDBJ whole genome shotgun (WGS) entry which is preliminary data.</text>
</comment>
<dbReference type="SUPFAM" id="SSF52540">
    <property type="entry name" value="P-loop containing nucleoside triphosphate hydrolases"/>
    <property type="match status" value="1"/>
</dbReference>
<dbReference type="InterPro" id="IPR032675">
    <property type="entry name" value="LRR_dom_sf"/>
</dbReference>
<evidence type="ECO:0000259" key="7">
    <source>
        <dbReference type="Pfam" id="PF23598"/>
    </source>
</evidence>
<dbReference type="InterPro" id="IPR058192">
    <property type="entry name" value="WHD_ROQ1-like"/>
</dbReference>
<evidence type="ECO:0000313" key="9">
    <source>
        <dbReference type="Proteomes" id="UP000806378"/>
    </source>
</evidence>
<evidence type="ECO:0000256" key="2">
    <source>
        <dbReference type="ARBA" id="ARBA00022737"/>
    </source>
</evidence>
<protein>
    <recommendedName>
        <fullName evidence="10">TMV resistance protein N-like</fullName>
    </recommendedName>
</protein>
<keyword evidence="1" id="KW-0433">Leucine-rich repeat</keyword>
<dbReference type="InterPro" id="IPR042197">
    <property type="entry name" value="Apaf_helical"/>
</dbReference>
<dbReference type="OrthoDB" id="2018313at2759"/>
<evidence type="ECO:0008006" key="10">
    <source>
        <dbReference type="Google" id="ProtNLM"/>
    </source>
</evidence>
<feature type="domain" description="Disease resistance R13L4/SHOC-2-like LRR" evidence="7">
    <location>
        <begin position="670"/>
        <end position="737"/>
    </location>
</feature>
<dbReference type="PRINTS" id="PR00364">
    <property type="entry name" value="DISEASERSIST"/>
</dbReference>
<dbReference type="InterPro" id="IPR003591">
    <property type="entry name" value="Leu-rich_rpt_typical-subtyp"/>
</dbReference>
<evidence type="ECO:0000259" key="4">
    <source>
        <dbReference type="Pfam" id="PF00931"/>
    </source>
</evidence>
<dbReference type="SMART" id="SM00369">
    <property type="entry name" value="LRR_TYP"/>
    <property type="match status" value="4"/>
</dbReference>
<organism evidence="8 9">
    <name type="scientific">Corymbia citriodora subsp. variegata</name>
    <dbReference type="NCBI Taxonomy" id="360336"/>
    <lineage>
        <taxon>Eukaryota</taxon>
        <taxon>Viridiplantae</taxon>
        <taxon>Streptophyta</taxon>
        <taxon>Embryophyta</taxon>
        <taxon>Tracheophyta</taxon>
        <taxon>Spermatophyta</taxon>
        <taxon>Magnoliopsida</taxon>
        <taxon>eudicotyledons</taxon>
        <taxon>Gunneridae</taxon>
        <taxon>Pentapetalae</taxon>
        <taxon>rosids</taxon>
        <taxon>malvids</taxon>
        <taxon>Myrtales</taxon>
        <taxon>Myrtaceae</taxon>
        <taxon>Myrtoideae</taxon>
        <taxon>Eucalypteae</taxon>
        <taxon>Corymbia</taxon>
    </lineage>
</organism>
<sequence>MIMPIFFDVDPDEVKLKSGLYLEALQKHEEKFGSDVLQRWKDALKEVARIKGWDLKDRGYLPDHLVGIRDSFEEVMRLLDEGSPDIRYLVIHGMGGIGKTTLAKVVFNHISSRFHGCSFLFYVQEASKGREVVQLQRQLLSELLNIKGMEISDYDAGIYQIKRRFRKKKVVLVLDNLNKWDQLTKLAEKPEWFGRGSRIIITTRDINFLPIKEENQENNVKTHLEEFKIFQMRELCHRHALQLFSKHAFRMDSPSHDYYHISCDIIHKTGGLPLAIVVIGSSLYGKSKSLWKATLKKLDLVPNQDVHHKLKISFEMLEDAQKEIFLDIACYFIGEEKIFPHYMWKAMDISPKVEIFVLSHMSLIKVDKNDRLSMHDLLKDLGREIVREEDKILEKRSRLWSPKVALDILQNRKGTKNITALKLTGLPKVRDFTSEEFSWLPNLRLLELEGANLTGDFKNLLSSLKWQSWCHCPSDLQVINLCLGNLVVLKLLDSEIPENWNGWGPCLENCDLKVMHLVRCHLSIAPNISTCLNLRILVFAEHCPELPQIDNSIDKLQRLKHLEITAARVQPSRLFGSPRFDLCVVPSAICRLKNLSKLKLEGQCTRELHASIGEMAGLKCLSLKHCYRLGKLLDSIGKLRSLLELDLFNTRIKELPDSIVDLKRLEKMCLGRTRIRELPNSIARLESLLYLDLQHTKITTLPASVGYLKKLRCLNMVSSKMRELPNSIGDLKMLEHIVLDSTQIRELSNSIGGLESLIYLELQETNIKELLASIGYLKRLKRLDTARCLHFLEFNGIKSPIEQPLFSELRCLSKLRLSRCELRDIDFKWLENLHCLDVRGCKSLEMELLEELSIKKCSSLGKLADLSKLHKLRSLLVSDCKSLRGLPDLPNSLENLSIVNWSIIRKLPDQSKLLKLQRLYIGHCKSLQDLPDLPNACHLDVHACPRLGESRGVLASCWRCRKSNPRLLSRWRPPFYG</sequence>
<dbReference type="GO" id="GO:0043531">
    <property type="term" value="F:ADP binding"/>
    <property type="evidence" value="ECO:0007669"/>
    <property type="project" value="InterPro"/>
</dbReference>
<dbReference type="InterPro" id="IPR027417">
    <property type="entry name" value="P-loop_NTPase"/>
</dbReference>
<dbReference type="GO" id="GO:0051707">
    <property type="term" value="P:response to other organism"/>
    <property type="evidence" value="ECO:0007669"/>
    <property type="project" value="UniProtKB-ARBA"/>
</dbReference>
<dbReference type="InterPro" id="IPR055414">
    <property type="entry name" value="LRR_R13L4/SHOC2-like"/>
</dbReference>
<proteinExistence type="predicted"/>
<dbReference type="Pfam" id="PF00931">
    <property type="entry name" value="NB-ARC"/>
    <property type="match status" value="1"/>
</dbReference>
<dbReference type="InterPro" id="IPR002182">
    <property type="entry name" value="NB-ARC"/>
</dbReference>
<dbReference type="Gene3D" id="3.80.10.10">
    <property type="entry name" value="Ribonuclease Inhibitor"/>
    <property type="match status" value="3"/>
</dbReference>
<evidence type="ECO:0000259" key="5">
    <source>
        <dbReference type="Pfam" id="PF01582"/>
    </source>
</evidence>
<dbReference type="SUPFAM" id="SSF46785">
    <property type="entry name" value="Winged helix' DNA-binding domain"/>
    <property type="match status" value="1"/>
</dbReference>
<dbReference type="Gene3D" id="1.10.8.430">
    <property type="entry name" value="Helical domain of apoptotic protease-activating factors"/>
    <property type="match status" value="1"/>
</dbReference>
<dbReference type="PANTHER" id="PTHR11017">
    <property type="entry name" value="LEUCINE-RICH REPEAT-CONTAINING PROTEIN"/>
    <property type="match status" value="1"/>
</dbReference>
<keyword evidence="3" id="KW-0611">Plant defense</keyword>
<dbReference type="Pfam" id="PF23282">
    <property type="entry name" value="WHD_ROQ1"/>
    <property type="match status" value="1"/>
</dbReference>
<dbReference type="Gramene" id="rna-gnl|WGS:JABURB|Cocit.L1414.1">
    <property type="protein sequence ID" value="cds-KAF7848938.1"/>
    <property type="gene ID" value="gene-BT93_L1414"/>
</dbReference>
<dbReference type="InterPro" id="IPR000157">
    <property type="entry name" value="TIR_dom"/>
</dbReference>
<dbReference type="SUPFAM" id="SSF52058">
    <property type="entry name" value="L domain-like"/>
    <property type="match status" value="2"/>
</dbReference>
<accession>A0A8T0CMP3</accession>
<dbReference type="PANTHER" id="PTHR11017:SF570">
    <property type="entry name" value="DISEASE RESISTANCE PROTEIN (TIR-NBS CLASS)-RELATED"/>
    <property type="match status" value="1"/>
</dbReference>
<feature type="domain" description="TIR" evidence="5">
    <location>
        <begin position="2"/>
        <end position="56"/>
    </location>
</feature>
<evidence type="ECO:0000256" key="1">
    <source>
        <dbReference type="ARBA" id="ARBA00022614"/>
    </source>
</evidence>
<dbReference type="GO" id="GO:0007165">
    <property type="term" value="P:signal transduction"/>
    <property type="evidence" value="ECO:0007669"/>
    <property type="project" value="InterPro"/>
</dbReference>
<dbReference type="Gene3D" id="3.40.50.300">
    <property type="entry name" value="P-loop containing nucleotide triphosphate hydrolases"/>
    <property type="match status" value="1"/>
</dbReference>
<dbReference type="AlphaFoldDB" id="A0A8T0CMP3"/>
<gene>
    <name evidence="8" type="ORF">BT93_L1414</name>
</gene>
<name>A0A8T0CMP3_CORYI</name>
<dbReference type="Proteomes" id="UP000806378">
    <property type="component" value="Unassembled WGS sequence"/>
</dbReference>
<evidence type="ECO:0000256" key="3">
    <source>
        <dbReference type="ARBA" id="ARBA00022821"/>
    </source>
</evidence>
<reference evidence="8" key="1">
    <citation type="submission" date="2020-05" db="EMBL/GenBank/DDBJ databases">
        <title>WGS assembly of Corymbia citriodora subspecies variegata.</title>
        <authorList>
            <person name="Barry K."/>
            <person name="Hundley H."/>
            <person name="Shu S."/>
            <person name="Jenkins J."/>
            <person name="Grimwood J."/>
            <person name="Baten A."/>
        </authorList>
    </citation>
    <scope>NUCLEOTIDE SEQUENCE</scope>
    <source>
        <strain evidence="8">CV2-018</strain>
    </source>
</reference>
<dbReference type="EMBL" id="MU089923">
    <property type="protein sequence ID" value="KAF7848938.1"/>
    <property type="molecule type" value="Genomic_DNA"/>
</dbReference>
<dbReference type="InterPro" id="IPR036390">
    <property type="entry name" value="WH_DNA-bd_sf"/>
</dbReference>
<keyword evidence="2" id="KW-0677">Repeat</keyword>
<evidence type="ECO:0000259" key="6">
    <source>
        <dbReference type="Pfam" id="PF23282"/>
    </source>
</evidence>
<dbReference type="Pfam" id="PF01582">
    <property type="entry name" value="TIR"/>
    <property type="match status" value="1"/>
</dbReference>